<dbReference type="EMBL" id="JACSDZ010000023">
    <property type="protein sequence ID" value="KAF7380688.1"/>
    <property type="molecule type" value="Genomic_DNA"/>
</dbReference>
<proteinExistence type="predicted"/>
<gene>
    <name evidence="3" type="ORF">HZH68_016553</name>
</gene>
<name>A0A834MRW3_VESGE</name>
<evidence type="ECO:0000313" key="3">
    <source>
        <dbReference type="EMBL" id="KAF7380688.1"/>
    </source>
</evidence>
<organism evidence="3 4">
    <name type="scientific">Vespula germanica</name>
    <name type="common">German yellow jacket</name>
    <name type="synonym">Paravespula germanica</name>
    <dbReference type="NCBI Taxonomy" id="30212"/>
    <lineage>
        <taxon>Eukaryota</taxon>
        <taxon>Metazoa</taxon>
        <taxon>Ecdysozoa</taxon>
        <taxon>Arthropoda</taxon>
        <taxon>Hexapoda</taxon>
        <taxon>Insecta</taxon>
        <taxon>Pterygota</taxon>
        <taxon>Neoptera</taxon>
        <taxon>Endopterygota</taxon>
        <taxon>Hymenoptera</taxon>
        <taxon>Apocrita</taxon>
        <taxon>Aculeata</taxon>
        <taxon>Vespoidea</taxon>
        <taxon>Vespidae</taxon>
        <taxon>Vespinae</taxon>
        <taxon>Vespula</taxon>
    </lineage>
</organism>
<sequence length="734" mass="82510">MNADDQLPNIEKIFKNEDEDFVPGAGSNLAAIFGNYTKDQDISCVIKQPGQKKSSNKRNSLSTPSSTKTEVIIAKAIHAYKLQNGQYISIGKLGIALTGNVSARIYQIILYKTKQEYVSIVTITRKFTYTVQINNYSTYYDDNNENWSILFESNDACIEFAREIGIAKYFSKEDKIDNVIYQDLTAVTKEKVTKEGSSVSMKYFISTDIVQPCKINYSSLQTMTVNISMDDSWEKTLVGISKELKRILFLPPSKQISLGPGFPKDKDILMEIEVTNIQDSEEQYSLSKPTISGKASLLSRMAKMGQSILPKMQTSTTTDSEDTEDDSPQKSPRQKKIESLEVSLQKKHMTQETSGSITQSTCKVTKSKNNVPSTNPIISKPLIPTAAFTSPWPASQLQSNYITSNGQMYSLQPQPVTQAVSTVIDPSLNMLLSETRMANAELRMGMSKIADNVQKVLDKFHILELQNASSTKDATVEDTLKLLLTMNTSQSGAKNKELLNTTDVEKDVCCEHLSDLSKIRKEIVELENEVKYLKESLSKSVEFAKTLEEEKVSLSSINKELNDKITVLEISLSNKNDELFTKLEDIEKYKKSQNEYERDNVELKKQISELAAKVDSAMTGINMKENKNKEIKYIMNKTYLTLMETFTNDSYSSDHIKAVVANTIKNITLQVLQEVPERNIIETGTESRKALKNIQDNDEQSSKFLNNPNLVIPAEQNEPPPIPPMDKELDNAIY</sequence>
<comment type="caution">
    <text evidence="3">The sequence shown here is derived from an EMBL/GenBank/DDBJ whole genome shotgun (WGS) entry which is preliminary data.</text>
</comment>
<feature type="compositionally biased region" description="Polar residues" evidence="2">
    <location>
        <begin position="351"/>
        <end position="371"/>
    </location>
</feature>
<protein>
    <recommendedName>
        <fullName evidence="5">FK506-binding protein 15</fullName>
    </recommendedName>
</protein>
<feature type="region of interest" description="Disordered" evidence="2">
    <location>
        <begin position="711"/>
        <end position="734"/>
    </location>
</feature>
<evidence type="ECO:0000256" key="1">
    <source>
        <dbReference type="SAM" id="Coils"/>
    </source>
</evidence>
<evidence type="ECO:0008006" key="5">
    <source>
        <dbReference type="Google" id="ProtNLM"/>
    </source>
</evidence>
<feature type="region of interest" description="Disordered" evidence="2">
    <location>
        <begin position="308"/>
        <end position="371"/>
    </location>
</feature>
<dbReference type="PANTHER" id="PTHR44927:SF1">
    <property type="entry name" value="FK506-BINDING PROTEIN 15"/>
    <property type="match status" value="1"/>
</dbReference>
<dbReference type="Proteomes" id="UP000617340">
    <property type="component" value="Unassembled WGS sequence"/>
</dbReference>
<feature type="coiled-coil region" evidence="1">
    <location>
        <begin position="516"/>
        <end position="613"/>
    </location>
</feature>
<dbReference type="AlphaFoldDB" id="A0A834MRW3"/>
<feature type="compositionally biased region" description="Basic and acidic residues" evidence="2">
    <location>
        <begin position="725"/>
        <end position="734"/>
    </location>
</feature>
<evidence type="ECO:0000256" key="2">
    <source>
        <dbReference type="SAM" id="MobiDB-lite"/>
    </source>
</evidence>
<dbReference type="PANTHER" id="PTHR44927">
    <property type="entry name" value="FK506-BINDING PROTEIN 15"/>
    <property type="match status" value="1"/>
</dbReference>
<reference evidence="3" key="1">
    <citation type="journal article" date="2020" name="G3 (Bethesda)">
        <title>High-Quality Assemblies for Three Invasive Social Wasps from the &lt;i&gt;Vespula&lt;/i&gt; Genus.</title>
        <authorList>
            <person name="Harrop T.W.R."/>
            <person name="Guhlin J."/>
            <person name="McLaughlin G.M."/>
            <person name="Permina E."/>
            <person name="Stockwell P."/>
            <person name="Gilligan J."/>
            <person name="Le Lec M.F."/>
            <person name="Gruber M.A.M."/>
            <person name="Quinn O."/>
            <person name="Lovegrove M."/>
            <person name="Duncan E.J."/>
            <person name="Remnant E.J."/>
            <person name="Van Eeckhoven J."/>
            <person name="Graham B."/>
            <person name="Knapp R.A."/>
            <person name="Langford K.W."/>
            <person name="Kronenberg Z."/>
            <person name="Press M.O."/>
            <person name="Eacker S.M."/>
            <person name="Wilson-Rankin E.E."/>
            <person name="Purcell J."/>
            <person name="Lester P.J."/>
            <person name="Dearden P.K."/>
        </authorList>
    </citation>
    <scope>NUCLEOTIDE SEQUENCE</scope>
    <source>
        <strain evidence="3">Linc-1</strain>
    </source>
</reference>
<accession>A0A834MRW3</accession>
<evidence type="ECO:0000313" key="4">
    <source>
        <dbReference type="Proteomes" id="UP000617340"/>
    </source>
</evidence>
<keyword evidence="4" id="KW-1185">Reference proteome</keyword>
<dbReference type="Gene3D" id="1.10.287.1490">
    <property type="match status" value="1"/>
</dbReference>
<keyword evidence="1" id="KW-0175">Coiled coil</keyword>